<organism evidence="1 2">
    <name type="scientific">Corchorus olitorius</name>
    <dbReference type="NCBI Taxonomy" id="93759"/>
    <lineage>
        <taxon>Eukaryota</taxon>
        <taxon>Viridiplantae</taxon>
        <taxon>Streptophyta</taxon>
        <taxon>Embryophyta</taxon>
        <taxon>Tracheophyta</taxon>
        <taxon>Spermatophyta</taxon>
        <taxon>Magnoliopsida</taxon>
        <taxon>eudicotyledons</taxon>
        <taxon>Gunneridae</taxon>
        <taxon>Pentapetalae</taxon>
        <taxon>rosids</taxon>
        <taxon>malvids</taxon>
        <taxon>Malvales</taxon>
        <taxon>Malvaceae</taxon>
        <taxon>Grewioideae</taxon>
        <taxon>Apeibeae</taxon>
        <taxon>Corchorus</taxon>
    </lineage>
</organism>
<accession>A0A1R3GZN5</accession>
<sequence length="30" mass="3202">MGDGQMTQKRCDCEQLAAIACGVCRRNSGV</sequence>
<dbReference type="EMBL" id="AWUE01021120">
    <property type="protein sequence ID" value="OMO63450.1"/>
    <property type="molecule type" value="Genomic_DNA"/>
</dbReference>
<protein>
    <submittedName>
        <fullName evidence="1">Uncharacterized protein</fullName>
    </submittedName>
</protein>
<evidence type="ECO:0000313" key="1">
    <source>
        <dbReference type="EMBL" id="OMO63450.1"/>
    </source>
</evidence>
<gene>
    <name evidence="1" type="ORF">COLO4_32445</name>
</gene>
<dbReference type="Proteomes" id="UP000187203">
    <property type="component" value="Unassembled WGS sequence"/>
</dbReference>
<reference evidence="2" key="1">
    <citation type="submission" date="2013-09" db="EMBL/GenBank/DDBJ databases">
        <title>Corchorus olitorius genome sequencing.</title>
        <authorList>
            <person name="Alam M."/>
            <person name="Haque M.S."/>
            <person name="Islam M.S."/>
            <person name="Emdad E.M."/>
            <person name="Islam M.M."/>
            <person name="Ahmed B."/>
            <person name="Halim A."/>
            <person name="Hossen Q.M.M."/>
            <person name="Hossain M.Z."/>
            <person name="Ahmed R."/>
            <person name="Khan M.M."/>
            <person name="Islam R."/>
            <person name="Rashid M.M."/>
            <person name="Khan S.A."/>
            <person name="Rahman M.S."/>
            <person name="Alam M."/>
            <person name="Yahiya A.S."/>
            <person name="Khan M.S."/>
            <person name="Azam M.S."/>
            <person name="Haque T."/>
            <person name="Lashkar M.Z.H."/>
            <person name="Akhand A.I."/>
            <person name="Morshed G."/>
            <person name="Roy S."/>
            <person name="Uddin K.S."/>
            <person name="Rabeya T."/>
            <person name="Hossain A.S."/>
            <person name="Chowdhury A."/>
            <person name="Snigdha A.R."/>
            <person name="Mortoza M.S."/>
            <person name="Matin S.A."/>
            <person name="Hoque S.M.E."/>
            <person name="Islam M.K."/>
            <person name="Roy D.K."/>
            <person name="Haider R."/>
            <person name="Moosa M.M."/>
            <person name="Elias S.M."/>
            <person name="Hasan A.M."/>
            <person name="Jahan S."/>
            <person name="Shafiuddin M."/>
            <person name="Mahmood N."/>
            <person name="Shommy N.S."/>
        </authorList>
    </citation>
    <scope>NUCLEOTIDE SEQUENCE [LARGE SCALE GENOMIC DNA]</scope>
    <source>
        <strain evidence="2">cv. O-4</strain>
    </source>
</reference>
<name>A0A1R3GZN5_9ROSI</name>
<proteinExistence type="predicted"/>
<keyword evidence="2" id="KW-1185">Reference proteome</keyword>
<comment type="caution">
    <text evidence="1">The sequence shown here is derived from an EMBL/GenBank/DDBJ whole genome shotgun (WGS) entry which is preliminary data.</text>
</comment>
<evidence type="ECO:0000313" key="2">
    <source>
        <dbReference type="Proteomes" id="UP000187203"/>
    </source>
</evidence>
<dbReference type="AlphaFoldDB" id="A0A1R3GZN5"/>